<dbReference type="InterPro" id="IPR015943">
    <property type="entry name" value="WD40/YVTN_repeat-like_dom_sf"/>
</dbReference>
<dbReference type="Gene3D" id="2.130.10.10">
    <property type="entry name" value="YVTN repeat-like/Quinoprotein amine dehydrogenase"/>
    <property type="match status" value="1"/>
</dbReference>
<name>A0A2I2GIT5_9EURO</name>
<evidence type="ECO:0000256" key="1">
    <source>
        <dbReference type="SAM" id="MobiDB-lite"/>
    </source>
</evidence>
<evidence type="ECO:0000313" key="3">
    <source>
        <dbReference type="Proteomes" id="UP000234275"/>
    </source>
</evidence>
<feature type="region of interest" description="Disordered" evidence="1">
    <location>
        <begin position="470"/>
        <end position="523"/>
    </location>
</feature>
<gene>
    <name evidence="2" type="ORF">P170DRAFT_472640</name>
</gene>
<reference evidence="2 3" key="1">
    <citation type="submission" date="2016-12" db="EMBL/GenBank/DDBJ databases">
        <title>The genomes of Aspergillus section Nigri reveals drivers in fungal speciation.</title>
        <authorList>
            <consortium name="DOE Joint Genome Institute"/>
            <person name="Vesth T.C."/>
            <person name="Nybo J."/>
            <person name="Theobald S."/>
            <person name="Brandl J."/>
            <person name="Frisvad J.C."/>
            <person name="Nielsen K.F."/>
            <person name="Lyhne E.K."/>
            <person name="Kogle M.E."/>
            <person name="Kuo A."/>
            <person name="Riley R."/>
            <person name="Clum A."/>
            <person name="Nolan M."/>
            <person name="Lipzen A."/>
            <person name="Salamov A."/>
            <person name="Henrissat B."/>
            <person name="Wiebenga A."/>
            <person name="De Vries R.P."/>
            <person name="Grigoriev I.V."/>
            <person name="Mortensen U.H."/>
            <person name="Andersen M.R."/>
            <person name="Baker S.E."/>
        </authorList>
    </citation>
    <scope>NUCLEOTIDE SEQUENCE [LARGE SCALE GENOMIC DNA]</scope>
    <source>
        <strain evidence="2 3">IBT 23096</strain>
    </source>
</reference>
<sequence>MSHPLVAAVWEQLGRRDLANILREIIGEHAAEIAVSQIQDGSHASKVESLTRSVFWIRAIFDLQRTYMQGLRSIHDNQSNFLHSLLPSDVILSAVMYLVQVKTSLFPCTTTTASDLLRYRHFLAHTLLAGIRLLLLRGENLSPDAKFNMERVIRAAWQNPDLSSVERYLVSDLLPKAINSIGSPELCRSQSPVAMGKAGSPAFVSGMYPFSGSSEPNITDLLTALLKSKSDQLIPFCLLFDMLWAAESALVQCHIDRRRISQEEEHASDAAFEVDEAFDEARETRMKLAKTILAAFNDEFTTPALQVLATVILSQDGEGQPPVQTRRIRDSWAQLSRLRETWENSLGYLVRWLINRRVQLWGCNGELEANSHHYQQNLANWLQLSPLPEGGDTFQVPERWADIIYVVNCPAVHLIPRGLLEEQLRNFDKNAHEQLKGNLRFLTTNISCPLCPGNTKIQYARMIEPLDQVTTPILPEPDSNRRLSFSGSISRNTTSSSSVSYSASQSSGDALRSPITPASYTPGLNEIGSSQSASIYSEGPDPYLSRAKGDPLLEKQKIKVISRELKSVKLPIGGGSIFRRGSSREAHLPQQPRFCFSASGESLLLWGAGSNWLVRFETSSVEAQKPIGQRYDVSGVQYAAAGDQRCAVIAAVGEHYELLIFNKATPIPEAFVTIDTQLSLLPPISIVMSRDDRYVAFTLNDEVRVYEIGTKYIRKVSIDLNLNHHRIYSGNSASAEDTTEKNNKAALERKIQFSVDGRNLVVATHLGGQDAFVDVWNCSTEQWNVGPDCSRTFSLPPWTTNDKGATCVFYDNFHRAVLLTASSKKDYPIPSPIAEESSMSDQSGTTIIHAAQSPSGSRFVIANGNNQISLCNTSASGTLRPSRAKKASNKISPSVFKPGKLALSFPRENEILLFWIKQGHLTLRVVRLYDGNETINEYDLRSDFDRLVIERLQMAGSPVHHRRYSLLSNQPIAEMDGRALSSPRRPDIPELPST</sequence>
<keyword evidence="3" id="KW-1185">Reference proteome</keyword>
<proteinExistence type="predicted"/>
<accession>A0A2I2GIT5</accession>
<dbReference type="RefSeq" id="XP_024708049.1">
    <property type="nucleotide sequence ID" value="XM_024852967.1"/>
</dbReference>
<feature type="compositionally biased region" description="Low complexity" evidence="1">
    <location>
        <begin position="484"/>
        <end position="507"/>
    </location>
</feature>
<dbReference type="SUPFAM" id="SSF82171">
    <property type="entry name" value="DPP6 N-terminal domain-like"/>
    <property type="match status" value="1"/>
</dbReference>
<dbReference type="VEuPathDB" id="FungiDB:P170DRAFT_472640"/>
<dbReference type="OrthoDB" id="5411560at2759"/>
<protein>
    <recommendedName>
        <fullName evidence="4">WD40 repeat-like protein</fullName>
    </recommendedName>
</protein>
<dbReference type="AlphaFoldDB" id="A0A2I2GIT5"/>
<dbReference type="Proteomes" id="UP000234275">
    <property type="component" value="Unassembled WGS sequence"/>
</dbReference>
<evidence type="ECO:0008006" key="4">
    <source>
        <dbReference type="Google" id="ProtNLM"/>
    </source>
</evidence>
<comment type="caution">
    <text evidence="2">The sequence shown here is derived from an EMBL/GenBank/DDBJ whole genome shotgun (WGS) entry which is preliminary data.</text>
</comment>
<organism evidence="2 3">
    <name type="scientific">Aspergillus steynii IBT 23096</name>
    <dbReference type="NCBI Taxonomy" id="1392250"/>
    <lineage>
        <taxon>Eukaryota</taxon>
        <taxon>Fungi</taxon>
        <taxon>Dikarya</taxon>
        <taxon>Ascomycota</taxon>
        <taxon>Pezizomycotina</taxon>
        <taxon>Eurotiomycetes</taxon>
        <taxon>Eurotiomycetidae</taxon>
        <taxon>Eurotiales</taxon>
        <taxon>Aspergillaceae</taxon>
        <taxon>Aspergillus</taxon>
        <taxon>Aspergillus subgen. Circumdati</taxon>
    </lineage>
</organism>
<dbReference type="STRING" id="1392250.A0A2I2GIT5"/>
<dbReference type="GeneID" id="36560665"/>
<evidence type="ECO:0000313" key="2">
    <source>
        <dbReference type="EMBL" id="PLB52747.1"/>
    </source>
</evidence>
<dbReference type="EMBL" id="MSFO01000002">
    <property type="protein sequence ID" value="PLB52747.1"/>
    <property type="molecule type" value="Genomic_DNA"/>
</dbReference>